<evidence type="ECO:0000259" key="7">
    <source>
        <dbReference type="PROSITE" id="PS51828"/>
    </source>
</evidence>
<comment type="subunit">
    <text evidence="6">Homopentamer. Pentaxin (or pentraxin) have a discoid arrangement of 5 non-covalently bound subunits.</text>
</comment>
<feature type="non-terminal residue" evidence="8">
    <location>
        <position position="180"/>
    </location>
</feature>
<dbReference type="EMBL" id="CAXKWB010059640">
    <property type="protein sequence ID" value="CAL4182152.1"/>
    <property type="molecule type" value="Genomic_DNA"/>
</dbReference>
<dbReference type="PRINTS" id="PR00895">
    <property type="entry name" value="PENTAXIN"/>
</dbReference>
<evidence type="ECO:0000256" key="6">
    <source>
        <dbReference type="RuleBase" id="RU362112"/>
    </source>
</evidence>
<keyword evidence="3" id="KW-1015">Disulfide bond</keyword>
<dbReference type="InterPro" id="IPR051360">
    <property type="entry name" value="Neuronal_Pentraxin_Related"/>
</dbReference>
<dbReference type="Proteomes" id="UP001497623">
    <property type="component" value="Unassembled WGS sequence"/>
</dbReference>
<dbReference type="PROSITE" id="PS51828">
    <property type="entry name" value="PTX_2"/>
    <property type="match status" value="1"/>
</dbReference>
<dbReference type="Pfam" id="PF00354">
    <property type="entry name" value="Pentaxin"/>
    <property type="match status" value="1"/>
</dbReference>
<organism evidence="8 9">
    <name type="scientific">Meganyctiphanes norvegica</name>
    <name type="common">Northern krill</name>
    <name type="synonym">Thysanopoda norvegica</name>
    <dbReference type="NCBI Taxonomy" id="48144"/>
    <lineage>
        <taxon>Eukaryota</taxon>
        <taxon>Metazoa</taxon>
        <taxon>Ecdysozoa</taxon>
        <taxon>Arthropoda</taxon>
        <taxon>Crustacea</taxon>
        <taxon>Multicrustacea</taxon>
        <taxon>Malacostraca</taxon>
        <taxon>Eumalacostraca</taxon>
        <taxon>Eucarida</taxon>
        <taxon>Euphausiacea</taxon>
        <taxon>Euphausiidae</taxon>
        <taxon>Meganyctiphanes</taxon>
    </lineage>
</organism>
<dbReference type="SUPFAM" id="SSF49899">
    <property type="entry name" value="Concanavalin A-like lectins/glucanases"/>
    <property type="match status" value="1"/>
</dbReference>
<dbReference type="AlphaFoldDB" id="A0AAV2SF31"/>
<evidence type="ECO:0000313" key="9">
    <source>
        <dbReference type="Proteomes" id="UP001497623"/>
    </source>
</evidence>
<comment type="subcellular location">
    <subcellularLocation>
        <location evidence="6">Secreted</location>
    </subcellularLocation>
</comment>
<dbReference type="SMART" id="SM00159">
    <property type="entry name" value="PTX"/>
    <property type="match status" value="1"/>
</dbReference>
<evidence type="ECO:0000256" key="5">
    <source>
        <dbReference type="PROSITE-ProRule" id="PRU01172"/>
    </source>
</evidence>
<keyword evidence="9" id="KW-1185">Reference proteome</keyword>
<name>A0AAV2SF31_MEGNR</name>
<evidence type="ECO:0000256" key="2">
    <source>
        <dbReference type="ARBA" id="ARBA00022837"/>
    </source>
</evidence>
<keyword evidence="1 6" id="KW-0479">Metal-binding</keyword>
<proteinExistence type="inferred from homology"/>
<comment type="caution">
    <text evidence="5">Lacks conserved residue(s) required for the propagation of feature annotation.</text>
</comment>
<keyword evidence="2 6" id="KW-0106">Calcium</keyword>
<dbReference type="PANTHER" id="PTHR19277:SF161">
    <property type="entry name" value="LAMININ G DOMAIN-CONTAINING PROTEIN"/>
    <property type="match status" value="1"/>
</dbReference>
<reference evidence="8 9" key="1">
    <citation type="submission" date="2024-05" db="EMBL/GenBank/DDBJ databases">
        <authorList>
            <person name="Wallberg A."/>
        </authorList>
    </citation>
    <scope>NUCLEOTIDE SEQUENCE [LARGE SCALE GENOMIC DNA]</scope>
</reference>
<comment type="caution">
    <text evidence="8">The sequence shown here is derived from an EMBL/GenBank/DDBJ whole genome shotgun (WGS) entry which is preliminary data.</text>
</comment>
<sequence>SLQPNVWTEAQDDVFMKYEFPVEGPKLEDFTLCYRFQRTLLPAYETHFSYALPNIDNALEFAVEANDGTYGMVMIYNGGYPYGRQFYQPPLGLYTWYHFCHVISSSYLLFLDGKLVFSANWIKGRIPLNMTGTLIIGQEQDAVGSGFSVDEIMRGYVSEFNIWNKVLERDQISKFANQSQ</sequence>
<dbReference type="GO" id="GO:0005576">
    <property type="term" value="C:extracellular region"/>
    <property type="evidence" value="ECO:0007669"/>
    <property type="project" value="UniProtKB-SubCell"/>
</dbReference>
<comment type="cofactor">
    <cofactor evidence="6">
        <name>Ca(2+)</name>
        <dbReference type="ChEBI" id="CHEBI:29108"/>
    </cofactor>
    <text evidence="6">Binds 2 calcium ions per subunit.</text>
</comment>
<dbReference type="Gene3D" id="2.60.120.200">
    <property type="match status" value="1"/>
</dbReference>
<keyword evidence="4" id="KW-0325">Glycoprotein</keyword>
<comment type="similarity">
    <text evidence="6">Belongs to the pentraxin family.</text>
</comment>
<dbReference type="InterPro" id="IPR001759">
    <property type="entry name" value="PTX_dom"/>
</dbReference>
<feature type="non-terminal residue" evidence="8">
    <location>
        <position position="1"/>
    </location>
</feature>
<evidence type="ECO:0000256" key="4">
    <source>
        <dbReference type="ARBA" id="ARBA00023180"/>
    </source>
</evidence>
<evidence type="ECO:0000313" key="8">
    <source>
        <dbReference type="EMBL" id="CAL4182152.1"/>
    </source>
</evidence>
<dbReference type="InterPro" id="IPR013320">
    <property type="entry name" value="ConA-like_dom_sf"/>
</dbReference>
<accession>A0AAV2SF31</accession>
<evidence type="ECO:0000256" key="3">
    <source>
        <dbReference type="ARBA" id="ARBA00023157"/>
    </source>
</evidence>
<protein>
    <recommendedName>
        <fullName evidence="6">Pentraxin family member</fullName>
    </recommendedName>
</protein>
<feature type="domain" description="Pentraxin (PTX)" evidence="7">
    <location>
        <begin position="1"/>
        <end position="180"/>
    </location>
</feature>
<dbReference type="PANTHER" id="PTHR19277">
    <property type="entry name" value="PENTRAXIN"/>
    <property type="match status" value="1"/>
</dbReference>
<dbReference type="GO" id="GO:0046872">
    <property type="term" value="F:metal ion binding"/>
    <property type="evidence" value="ECO:0007669"/>
    <property type="project" value="UniProtKB-KW"/>
</dbReference>
<gene>
    <name evidence="8" type="ORF">MNOR_LOCUS35518</name>
</gene>
<evidence type="ECO:0000256" key="1">
    <source>
        <dbReference type="ARBA" id="ARBA00022723"/>
    </source>
</evidence>